<keyword evidence="3" id="KW-0963">Cytoplasm</keyword>
<evidence type="ECO:0000313" key="7">
    <source>
        <dbReference type="EMBL" id="CAF4181821.1"/>
    </source>
</evidence>
<dbReference type="Proteomes" id="UP000677228">
    <property type="component" value="Unassembled WGS sequence"/>
</dbReference>
<keyword evidence="3" id="KW-0833">Ubl conjugation pathway</keyword>
<evidence type="ECO:0000313" key="5">
    <source>
        <dbReference type="EMBL" id="CAF1329502.1"/>
    </source>
</evidence>
<dbReference type="Proteomes" id="UP000682733">
    <property type="component" value="Unassembled WGS sequence"/>
</dbReference>
<dbReference type="GO" id="GO:0030968">
    <property type="term" value="P:endoplasmic reticulum unfolded protein response"/>
    <property type="evidence" value="ECO:0007669"/>
    <property type="project" value="TreeGrafter"/>
</dbReference>
<keyword evidence="2 3" id="KW-0378">Hydrolase</keyword>
<evidence type="ECO:0000313" key="8">
    <source>
        <dbReference type="Proteomes" id="UP000663829"/>
    </source>
</evidence>
<accession>A0A815FU12</accession>
<feature type="non-terminal residue" evidence="5">
    <location>
        <position position="1"/>
    </location>
</feature>
<dbReference type="GO" id="GO:0004843">
    <property type="term" value="F:cysteine-type deubiquitinase activity"/>
    <property type="evidence" value="ECO:0007669"/>
    <property type="project" value="UniProtKB-UniRule"/>
</dbReference>
<evidence type="ECO:0000256" key="1">
    <source>
        <dbReference type="ARBA" id="ARBA00000707"/>
    </source>
</evidence>
<dbReference type="EMBL" id="CAJOBA010033899">
    <property type="protein sequence ID" value="CAF3973845.1"/>
    <property type="molecule type" value="Genomic_DNA"/>
</dbReference>
<evidence type="ECO:0000313" key="6">
    <source>
        <dbReference type="EMBL" id="CAF3973845.1"/>
    </source>
</evidence>
<comment type="catalytic activity">
    <reaction evidence="1 3">
        <text>Thiol-dependent hydrolysis of ester, thioester, amide, peptide and isopeptide bonds formed by the C-terminal Gly of ubiquitin (a 76-residue protein attached to proteins as an intracellular targeting signal).</text>
        <dbReference type="EC" id="3.4.19.12"/>
    </reaction>
</comment>
<dbReference type="EC" id="3.4.19.12" evidence="3"/>
<name>A0A815FU12_9BILA</name>
<dbReference type="GO" id="GO:0005634">
    <property type="term" value="C:nucleus"/>
    <property type="evidence" value="ECO:0007669"/>
    <property type="project" value="TreeGrafter"/>
</dbReference>
<dbReference type="Gene3D" id="3.90.70.80">
    <property type="match status" value="1"/>
</dbReference>
<dbReference type="Proteomes" id="UP000681722">
    <property type="component" value="Unassembled WGS sequence"/>
</dbReference>
<keyword evidence="3" id="KW-0788">Thiol protease</keyword>
<comment type="caution">
    <text evidence="5">The sequence shown here is derived from an EMBL/GenBank/DDBJ whole genome shotgun (WGS) entry which is preliminary data.</text>
</comment>
<dbReference type="GO" id="GO:0005829">
    <property type="term" value="C:cytosol"/>
    <property type="evidence" value="ECO:0007669"/>
    <property type="project" value="TreeGrafter"/>
</dbReference>
<dbReference type="EMBL" id="CAJNOK010012375">
    <property type="protein sequence ID" value="CAF1162205.1"/>
    <property type="molecule type" value="Genomic_DNA"/>
</dbReference>
<keyword evidence="3" id="KW-0645">Protease</keyword>
<proteinExistence type="predicted"/>
<keyword evidence="8" id="KW-1185">Reference proteome</keyword>
<evidence type="ECO:0000256" key="2">
    <source>
        <dbReference type="ARBA" id="ARBA00022801"/>
    </source>
</evidence>
<evidence type="ECO:0000256" key="3">
    <source>
        <dbReference type="RuleBase" id="RU367104"/>
    </source>
</evidence>
<comment type="function">
    <text evidence="3">Hydrolase that can remove conjugated ubiquitin from proteins and may therefore play an important regulatory role at the level of protein turnover by preventing degradation.</text>
</comment>
<dbReference type="PANTHER" id="PTHR13312">
    <property type="entry name" value="HIV-INDUCED PROTEIN-7-LIKE PROTEASE"/>
    <property type="match status" value="1"/>
</dbReference>
<comment type="subcellular location">
    <subcellularLocation>
        <location evidence="3">Cytoplasm</location>
    </subcellularLocation>
</comment>
<dbReference type="EMBL" id="CAJOBC010052328">
    <property type="protein sequence ID" value="CAF4181821.1"/>
    <property type="molecule type" value="Genomic_DNA"/>
</dbReference>
<organism evidence="5 8">
    <name type="scientific">Didymodactylos carnosus</name>
    <dbReference type="NCBI Taxonomy" id="1234261"/>
    <lineage>
        <taxon>Eukaryota</taxon>
        <taxon>Metazoa</taxon>
        <taxon>Spiralia</taxon>
        <taxon>Gnathifera</taxon>
        <taxon>Rotifera</taxon>
        <taxon>Eurotatoria</taxon>
        <taxon>Bdelloidea</taxon>
        <taxon>Philodinida</taxon>
        <taxon>Philodinidae</taxon>
        <taxon>Didymodactylos</taxon>
    </lineage>
</organism>
<dbReference type="AlphaFoldDB" id="A0A815FU12"/>
<reference evidence="5" key="1">
    <citation type="submission" date="2021-02" db="EMBL/GenBank/DDBJ databases">
        <authorList>
            <person name="Nowell W R."/>
        </authorList>
    </citation>
    <scope>NUCLEOTIDE SEQUENCE</scope>
</reference>
<dbReference type="Proteomes" id="UP000663829">
    <property type="component" value="Unassembled WGS sequence"/>
</dbReference>
<gene>
    <name evidence="5" type="ORF">GPM918_LOCUS29874</name>
    <name evidence="4" type="ORF">OVA965_LOCUS22146</name>
    <name evidence="7" type="ORF">SRO942_LOCUS30470</name>
    <name evidence="6" type="ORF">TMI583_LOCUS22860</name>
</gene>
<evidence type="ECO:0000313" key="4">
    <source>
        <dbReference type="EMBL" id="CAF1162205.1"/>
    </source>
</evidence>
<dbReference type="EMBL" id="CAJNOQ010013824">
    <property type="protein sequence ID" value="CAF1329502.1"/>
    <property type="molecule type" value="Genomic_DNA"/>
</dbReference>
<dbReference type="GO" id="GO:0016579">
    <property type="term" value="P:protein deubiquitination"/>
    <property type="evidence" value="ECO:0007669"/>
    <property type="project" value="TreeGrafter"/>
</dbReference>
<sequence>MFSAINMDKQIEFGRYQISGIGGSCLFRSILTIVNDGIYVITQEEIQNDRDYVAAIIQRNYGSDILIDGKNSRDKYCQKIKKDGYGSDIELQILAERYEIELIVIVLKNVQVEQIVCFGRNYGFKHYGYLLCNIIASHYDILRLTRTNNQYLSLTKFNKNGNSVQDLIDNFIQTIHLTGHIPTIQAASLHSIESTDIQTCYSNVDVALAYINENIDLSVVLPELTDTNMEFPTLFKNVTTDSSITISNNSSKNLVETTINLLLGFERFHIQSHIPESPSSLNTIDDCLQWFRSITKKQAEAGDNCSNEKDQLGIQLLNKLIQLYDYNSFNSNELMEIENDKSETAVTLTQIWDCWWKEKDVDLRIPSPDAIQPLMVAPTSEDEDQPRNWQHRRYANDLRHIDDTDEQAKQRAFQYIQTTKGNQDYPKLQIQESYKDLWICIKAATVDYKPHTNPLLPECALYNEKNKTIVIKNSDKIIYDINKNAIFYKVINAEKHEFALKFPTIVQDSYGNKKEVKEIIDMWKLKTGRLAYTLYARLNDNFKQCSYTFFSNPWQE</sequence>
<dbReference type="PANTHER" id="PTHR13312:SF0">
    <property type="entry name" value="UBIQUITIN THIOESTERASE OTU1"/>
    <property type="match status" value="1"/>
</dbReference>
<protein>
    <recommendedName>
        <fullName evidence="3">Ubiquitin thioesterase OTU</fullName>
        <ecNumber evidence="3">3.4.19.12</ecNumber>
    </recommendedName>
</protein>
<dbReference type="GO" id="GO:0036503">
    <property type="term" value="P:ERAD pathway"/>
    <property type="evidence" value="ECO:0007669"/>
    <property type="project" value="TreeGrafter"/>
</dbReference>